<dbReference type="Pfam" id="PF19196">
    <property type="entry name" value="DUF5871"/>
    <property type="match status" value="1"/>
</dbReference>
<name>A7J731_PBCVF</name>
<protein>
    <submittedName>
        <fullName evidence="2">Uncharacterized protein N327L</fullName>
    </submittedName>
</protein>
<dbReference type="EMBL" id="DQ890022">
    <property type="protein sequence ID" value="ABT15612.1"/>
    <property type="molecule type" value="Genomic_DNA"/>
</dbReference>
<organismHost>
    <name type="scientific">Paramecium bursaria</name>
    <dbReference type="NCBI Taxonomy" id="74790"/>
</organismHost>
<dbReference type="Proteomes" id="UP000204095">
    <property type="component" value="Segment"/>
</dbReference>
<gene>
    <name evidence="2" type="primary">N327L</name>
    <name evidence="2" type="ORF">FR483_N327L</name>
</gene>
<dbReference type="InterPro" id="IPR043804">
    <property type="entry name" value="DUF5871"/>
</dbReference>
<dbReference type="OrthoDB" id="9313at10239"/>
<dbReference type="GeneID" id="5364531"/>
<accession>A7J731</accession>
<proteinExistence type="predicted"/>
<reference evidence="2 3" key="1">
    <citation type="journal article" date="2007" name="Virology">
        <title>Sequence and annotation of the 314-kb MT325 and the 321-kb FR483 viruses that infect Chlorella Pbi.</title>
        <authorList>
            <person name="Fitzgerald L.A."/>
            <person name="Graves M.V."/>
            <person name="Li X."/>
            <person name="Feldblyum T."/>
            <person name="Hartigan J."/>
            <person name="Van Etten J.L."/>
        </authorList>
    </citation>
    <scope>NUCLEOTIDE SEQUENCE [LARGE SCALE GENOMIC DNA]</scope>
    <source>
        <strain evidence="2 3">FR483</strain>
    </source>
</reference>
<sequence>MIISTHQNIKGAFCSQRTSPHHQPSAHKNKQTNTPETPKANNCQRTKEKQNSYIRMAIFTAKTFEPSNIKFAPVEKNKLGGKYVPLADVNGAKTRLTIQTPAMHLPFGISGYRERPDAEPTSYSADLSFRDMDTNENLATLFNKINELDTHLVDAAVENSVSWFGKKKSRELLEDTYRKLTKVDPSGKYAPVMKFKIPMLNGKPNVQIFDTDKKPISVEDVPKGAKVKVIAEVASIWFIGSGTSWGISFRAVQILIVSKPARLDAFAFVAEDGDEEEVPKELAIVSDEDEDNLKFL</sequence>
<evidence type="ECO:0000313" key="2">
    <source>
        <dbReference type="EMBL" id="ABT15612.1"/>
    </source>
</evidence>
<evidence type="ECO:0000256" key="1">
    <source>
        <dbReference type="SAM" id="MobiDB-lite"/>
    </source>
</evidence>
<organism evidence="2 3">
    <name type="scientific">Paramecium bursaria Chlorella virus FR483</name>
    <name type="common">PBCV-FR483</name>
    <dbReference type="NCBI Taxonomy" id="399781"/>
    <lineage>
        <taxon>Viruses</taxon>
        <taxon>Varidnaviria</taxon>
        <taxon>Bamfordvirae</taxon>
        <taxon>Nucleocytoviricota</taxon>
        <taxon>Megaviricetes</taxon>
        <taxon>Algavirales</taxon>
        <taxon>Phycodnaviridae</taxon>
        <taxon>Chlorovirus</taxon>
        <taxon>Chlorovirus conductrix</taxon>
        <taxon>Paramecium bursaria Chlorella virus A1</taxon>
    </lineage>
</organism>
<feature type="compositionally biased region" description="Polar residues" evidence="1">
    <location>
        <begin position="31"/>
        <end position="44"/>
    </location>
</feature>
<dbReference type="KEGG" id="vg:5364531"/>
<feature type="region of interest" description="Disordered" evidence="1">
    <location>
        <begin position="1"/>
        <end position="47"/>
    </location>
</feature>
<evidence type="ECO:0000313" key="3">
    <source>
        <dbReference type="Proteomes" id="UP000204095"/>
    </source>
</evidence>
<dbReference type="RefSeq" id="YP_001425959.1">
    <property type="nucleotide sequence ID" value="NC_008603.1"/>
</dbReference>